<evidence type="ECO:0000313" key="1">
    <source>
        <dbReference type="EMBL" id="NEZ68169.1"/>
    </source>
</evidence>
<protein>
    <submittedName>
        <fullName evidence="1">DUF3352 domain-containing protein</fullName>
    </submittedName>
</protein>
<comment type="caution">
    <text evidence="1">The sequence shown here is derived from an EMBL/GenBank/DDBJ whole genome shotgun (WGS) entry which is preliminary data.</text>
</comment>
<organism evidence="1 2">
    <name type="scientific">Adonisia turfae CCMR0082</name>
    <dbReference type="NCBI Taxonomy" id="2304604"/>
    <lineage>
        <taxon>Bacteria</taxon>
        <taxon>Bacillati</taxon>
        <taxon>Cyanobacteriota</taxon>
        <taxon>Adonisia</taxon>
        <taxon>Adonisia turfae</taxon>
    </lineage>
</organism>
<sequence length="535" mass="58020">MVLKQRPPLLVTVSTAVLLILGGAAAYLRLGQRLSTGVKLPTGMEVVPGNALATLTLSTDATQWTRLRQLGTPESQKVLDRFLTTWRDRILSTNGYRFRTDIQPWIGEQVTLVFLPKAGDSEAAAEMVLIVPIADPDKAQELMAEPRDGTTWVGRDYNGVGIQSIKTTAGETFESTVLGNQWLVLASGANGIESVIDSFDGGTSMLNSDAYRQAVKHVQMPSALVQLYLNIPEAGKTFLGSDSLPSINGLVAAVEPLPNGLDIEASTWLGPEDQPIYVDMINTQSMTPQRLPDSTVLMLSTSSIGPFWQALSEAEQLNALLPISSGSLTKGLKNQTGLDFENDILPWLSGEVAFGLLPPSTAAESPMPMGQLALVAEVADRQAAEATWEQLDEVMTSRFRFDVKPLDAEQPVNQLVSYYGGIAMGHGWLDNDVTFFGVGPEVLDAIAPQPSKSIQTNRAFQTLLDISPDENSGYFFIDVDRLKDLQGTLPFPKLPEGPMVSAIKSIGIVTSAQDERTLSYDMFIELPKGRRVKPL</sequence>
<dbReference type="Pfam" id="PF11832">
    <property type="entry name" value="DUF3352"/>
    <property type="match status" value="1"/>
</dbReference>
<dbReference type="RefSeq" id="WP_163671417.1">
    <property type="nucleotide sequence ID" value="NZ_QZCE01000002.1"/>
</dbReference>
<proteinExistence type="predicted"/>
<reference evidence="1 2" key="1">
    <citation type="journal article" date="2020" name="Microb. Ecol.">
        <title>Ecogenomics of the Marine Benthic Filamentous Cyanobacterium Adonisia.</title>
        <authorList>
            <person name="Walter J.M."/>
            <person name="Coutinho F.H."/>
            <person name="Leomil L."/>
            <person name="Hargreaves P.I."/>
            <person name="Campeao M.E."/>
            <person name="Vieira V.V."/>
            <person name="Silva B.S."/>
            <person name="Fistarol G.O."/>
            <person name="Salomon P.S."/>
            <person name="Sawabe T."/>
            <person name="Mino S."/>
            <person name="Hosokawa M."/>
            <person name="Miyashita H."/>
            <person name="Maruyama F."/>
            <person name="van Verk M.C."/>
            <person name="Dutilh B.E."/>
            <person name="Thompson C.C."/>
            <person name="Thompson F.L."/>
        </authorList>
    </citation>
    <scope>NUCLEOTIDE SEQUENCE [LARGE SCALE GENOMIC DNA]</scope>
    <source>
        <strain evidence="1 2">CCMR0082</strain>
    </source>
</reference>
<dbReference type="EMBL" id="QZCE01000002">
    <property type="protein sequence ID" value="NEZ68169.1"/>
    <property type="molecule type" value="Genomic_DNA"/>
</dbReference>
<dbReference type="InterPro" id="IPR021787">
    <property type="entry name" value="DUF3352"/>
</dbReference>
<accession>A0A6M0SHZ1</accession>
<evidence type="ECO:0000313" key="2">
    <source>
        <dbReference type="Proteomes" id="UP000473574"/>
    </source>
</evidence>
<gene>
    <name evidence="1" type="ORF">D0962_36490</name>
</gene>
<name>A0A6M0SHZ1_9CYAN</name>
<dbReference type="AlphaFoldDB" id="A0A6M0SHZ1"/>
<dbReference type="Proteomes" id="UP000473574">
    <property type="component" value="Unassembled WGS sequence"/>
</dbReference>